<keyword evidence="4 11" id="KW-0813">Transport</keyword>
<evidence type="ECO:0000313" key="15">
    <source>
        <dbReference type="Proteomes" id="UP000245910"/>
    </source>
</evidence>
<evidence type="ECO:0000313" key="14">
    <source>
        <dbReference type="EMBL" id="CEI68714.1"/>
    </source>
</evidence>
<evidence type="ECO:0000256" key="2">
    <source>
        <dbReference type="ARBA" id="ARBA00010516"/>
    </source>
</evidence>
<organism evidence="14 15">
    <name type="scientific">Fusarium venenatum</name>
    <dbReference type="NCBI Taxonomy" id="56646"/>
    <lineage>
        <taxon>Eukaryota</taxon>
        <taxon>Fungi</taxon>
        <taxon>Dikarya</taxon>
        <taxon>Ascomycota</taxon>
        <taxon>Pezizomycotina</taxon>
        <taxon>Sordariomycetes</taxon>
        <taxon>Hypocreomycetidae</taxon>
        <taxon>Hypocreales</taxon>
        <taxon>Nectriaceae</taxon>
        <taxon>Fusarium</taxon>
    </lineage>
</organism>
<dbReference type="InterPro" id="IPR028565">
    <property type="entry name" value="MHD"/>
</dbReference>
<feature type="region of interest" description="Disordered" evidence="12">
    <location>
        <begin position="155"/>
        <end position="242"/>
    </location>
</feature>
<dbReference type="InterPro" id="IPR011012">
    <property type="entry name" value="Longin-like_dom_sf"/>
</dbReference>
<dbReference type="CDD" id="cd14830">
    <property type="entry name" value="Delta_COP_N"/>
    <property type="match status" value="1"/>
</dbReference>
<evidence type="ECO:0000256" key="10">
    <source>
        <dbReference type="ARBA" id="ARBA00023329"/>
    </source>
</evidence>
<dbReference type="InterPro" id="IPR015943">
    <property type="entry name" value="WD40/YVTN_repeat-like_dom_sf"/>
</dbReference>
<dbReference type="GO" id="GO:0000139">
    <property type="term" value="C:Golgi membrane"/>
    <property type="evidence" value="ECO:0007669"/>
    <property type="project" value="UniProtKB-SubCell"/>
</dbReference>
<evidence type="ECO:0000256" key="11">
    <source>
        <dbReference type="RuleBase" id="RU366052"/>
    </source>
</evidence>
<dbReference type="PANTHER" id="PTHR10121:SF0">
    <property type="entry name" value="COATOMER SUBUNIT DELTA"/>
    <property type="match status" value="1"/>
</dbReference>
<accession>A0A2L2TCK6</accession>
<evidence type="ECO:0000256" key="9">
    <source>
        <dbReference type="ARBA" id="ARBA00023136"/>
    </source>
</evidence>
<dbReference type="InterPro" id="IPR024790">
    <property type="entry name" value="APC4_long_dom"/>
</dbReference>
<dbReference type="Pfam" id="PF12894">
    <property type="entry name" value="ANAPC4_WD40"/>
    <property type="match status" value="1"/>
</dbReference>
<comment type="similarity">
    <text evidence="2 11">Belongs to the adaptor complexes medium subunit family. Delta-COP subfamily.</text>
</comment>
<comment type="subunit">
    <text evidence="3 11">Oligomeric complex that consists of at least the alpha, beta, beta', gamma, delta, epsilon and zeta subunits.</text>
</comment>
<name>A0A2L2TCK6_9HYPO</name>
<evidence type="ECO:0000256" key="6">
    <source>
        <dbReference type="ARBA" id="ARBA00022892"/>
    </source>
</evidence>
<keyword evidence="5 11" id="KW-0963">Cytoplasm</keyword>
<dbReference type="Pfam" id="PF12896">
    <property type="entry name" value="ANAPC4"/>
    <property type="match status" value="1"/>
</dbReference>
<sequence length="1342" mass="148382">MVVLAASICTRGGKAVLSRQFREMPRSRIEALLASFPKLADSGTQHTIVEQDNVRFVYQPLDELYMVLITNRQSNILQDIDSLHLFAQVVSSTCKSLDEREIVKNAYELLSAFDELVTLGYRENLTISQIKTFLDMESHEERIQEIIARNKELEATEERKRKAKQLEMQRKDAARSGRPGAMGGMGGGMGSSGGMPRSPSYPSYNPPSQSNTSTYDSYEAEKNKSFGKPLAPKAKGMQLGKKSKTTDMFERVRGDMGSEIDNSPLVTPAPQQQAETPEPRVSSTLDRDAIHVAISETISAKLSREGAVNSLAISGDLVLRISDPSLTKIKLGLQAVASHGVQFRTHPNVDRNLFNGSKIIQMSNTARGFPTNNAVGVLRWRASPKVDDPSACPITFTVWINKDGDKYNITVEYELTGGDALNDVSVVIPYAGSEPVVSSFDATYDVSGDTIEWSIGNVDDENPNGSFEFEAESGDENDFFPMTVRFNKSTPYIDVDVNTASLLEEDEEVTFSKEIKSHADNFLCLGSPEPNGATTIDVYVFGLNDQEPALTITKISIGNNRDTHGAITNSFSWTISSHKGAMAQQNQLSLFSVTELQDRAPNGCPVSCPTLDLSATWDAADRNLLVYRPPGQIVSKIHQLGAPGQKAPDAQAVTWRSDGQFLAVGWSDGFVRLMGLENNKAAHHLKVGDTSGSKITHIGWANSSIADNSSNVVSQALENNLGDGLAPDGNSLPLDLPRELTFLEVDTALPKISPLPNSSAGSGEDALVFTLRTGIEFLFQPPKPEEYDQVSVMIVGTSDGQIQISIYDSFIIGNFECPRIAPSSSSQLILHASHPNVSTHALLFADKADGPTDVHLVPIDMPFIHSSPINLSLLASKLTTLQKLLRYLKQSQLHMQVEWRNTRELPTRFLRSIEGDLENLETGPRSVVSALYHLAVTGHAYEPVREWLVESLAERGHKRWDKAVVSGLEGLRNLVHENYLPSLDRCAIILSRLRGLAQYHHTRDDIGFSLNQINRLMDIVQCLQLVGHKILINVMDELESFMAFSTWLRFQIDRLASSSSMSEELTEKEATMDVGKVLTYIEHYLTDSPLKIFFDEMRNEEYEQTCEQLESGSSLIHILDQQLMKCENGQPGLQALSRVEFLVSYVTNQANRTFSGIAEAKKRSVRLGTPMRLSIGDPISHMDMRMNRTKNQKTSVMAALATKEAKNEVQIFHVGIDITNGISTNRSPASCRIDLEARTLIAFKFLNDETLVIMCNDQVICAPIQPDKLSYSDYDPDKPNKTSCVSVDGFTAYSFPENSITRPLRLEVNDRNSVRGEMPARVCVLESNRTTLKTFAFPSTRS</sequence>
<keyword evidence="6 11" id="KW-0931">ER-Golgi transport</keyword>
<dbReference type="SUPFAM" id="SSF49447">
    <property type="entry name" value="Second domain of Mu2 adaptin subunit (ap50) of ap2 adaptor"/>
    <property type="match status" value="1"/>
</dbReference>
<evidence type="ECO:0000259" key="13">
    <source>
        <dbReference type="PROSITE" id="PS51072"/>
    </source>
</evidence>
<dbReference type="SUPFAM" id="SSF82171">
    <property type="entry name" value="DPP6 N-terminal domain-like"/>
    <property type="match status" value="1"/>
</dbReference>
<dbReference type="InterPro" id="IPR036168">
    <property type="entry name" value="AP2_Mu_C_sf"/>
</dbReference>
<dbReference type="Pfam" id="PF00928">
    <property type="entry name" value="Adap_comp_sub"/>
    <property type="match status" value="1"/>
</dbReference>
<dbReference type="GO" id="GO:0030126">
    <property type="term" value="C:COPI vesicle coat"/>
    <property type="evidence" value="ECO:0007669"/>
    <property type="project" value="UniProtKB-UniRule"/>
</dbReference>
<dbReference type="GO" id="GO:0051645">
    <property type="term" value="P:Golgi localization"/>
    <property type="evidence" value="ECO:0007669"/>
    <property type="project" value="TreeGrafter"/>
</dbReference>
<keyword evidence="7 11" id="KW-0653">Protein transport</keyword>
<dbReference type="EMBL" id="LN649231">
    <property type="protein sequence ID" value="CEI68714.1"/>
    <property type="molecule type" value="Genomic_DNA"/>
</dbReference>
<evidence type="ECO:0000256" key="1">
    <source>
        <dbReference type="ARBA" id="ARBA00004255"/>
    </source>
</evidence>
<dbReference type="InterPro" id="IPR022775">
    <property type="entry name" value="AP_mu_sigma_su"/>
</dbReference>
<evidence type="ECO:0000256" key="12">
    <source>
        <dbReference type="SAM" id="MobiDB-lite"/>
    </source>
</evidence>
<dbReference type="GO" id="GO:0006890">
    <property type="term" value="P:retrograde vesicle-mediated transport, Golgi to endoplasmic reticulum"/>
    <property type="evidence" value="ECO:0007669"/>
    <property type="project" value="UniProtKB-UniRule"/>
</dbReference>
<keyword evidence="8 11" id="KW-0333">Golgi apparatus</keyword>
<protein>
    <recommendedName>
        <fullName evidence="11">Coatomer subunit delta</fullName>
    </recommendedName>
</protein>
<feature type="domain" description="MHD" evidence="13">
    <location>
        <begin position="287"/>
        <end position="525"/>
    </location>
</feature>
<feature type="compositionally biased region" description="Gly residues" evidence="12">
    <location>
        <begin position="180"/>
        <end position="193"/>
    </location>
</feature>
<dbReference type="CDD" id="cd09254">
    <property type="entry name" value="AP_delta-COPI_MHD"/>
    <property type="match status" value="1"/>
</dbReference>
<dbReference type="Gene3D" id="3.30.450.60">
    <property type="match status" value="1"/>
</dbReference>
<feature type="compositionally biased region" description="Basic and acidic residues" evidence="12">
    <location>
        <begin position="155"/>
        <end position="175"/>
    </location>
</feature>
<feature type="compositionally biased region" description="Low complexity" evidence="12">
    <location>
        <begin position="194"/>
        <end position="214"/>
    </location>
</feature>
<evidence type="ECO:0000256" key="3">
    <source>
        <dbReference type="ARBA" id="ARBA00011775"/>
    </source>
</evidence>
<dbReference type="Proteomes" id="UP000245910">
    <property type="component" value="Chromosome III"/>
</dbReference>
<dbReference type="InterPro" id="IPR027059">
    <property type="entry name" value="Coatomer_dsu"/>
</dbReference>
<reference evidence="15" key="1">
    <citation type="submission" date="2014-10" db="EMBL/GenBank/DDBJ databases">
        <authorList>
            <person name="King R."/>
        </authorList>
    </citation>
    <scope>NUCLEOTIDE SEQUENCE [LARGE SCALE GENOMIC DNA]</scope>
    <source>
        <strain evidence="15">A3/5</strain>
    </source>
</reference>
<dbReference type="GO" id="GO:0015031">
    <property type="term" value="P:protein transport"/>
    <property type="evidence" value="ECO:0007669"/>
    <property type="project" value="UniProtKB-KW"/>
</dbReference>
<evidence type="ECO:0000256" key="7">
    <source>
        <dbReference type="ARBA" id="ARBA00022927"/>
    </source>
</evidence>
<feature type="region of interest" description="Disordered" evidence="12">
    <location>
        <begin position="257"/>
        <end position="283"/>
    </location>
</feature>
<dbReference type="GO" id="GO:0006888">
    <property type="term" value="P:endoplasmic reticulum to Golgi vesicle-mediated transport"/>
    <property type="evidence" value="ECO:0007669"/>
    <property type="project" value="TreeGrafter"/>
</dbReference>
<keyword evidence="15" id="KW-1185">Reference proteome</keyword>
<dbReference type="FunFam" id="3.30.450.60:FF:000003">
    <property type="entry name" value="Coatomer subunit delta"/>
    <property type="match status" value="1"/>
</dbReference>
<dbReference type="Gene3D" id="2.130.10.10">
    <property type="entry name" value="YVTN repeat-like/Quinoprotein amine dehydrogenase"/>
    <property type="match status" value="1"/>
</dbReference>
<comment type="function">
    <text evidence="11">The coatomer is a cytosolic protein complex that binds to dilysine motifs and reversibly associates with Golgi non-clathrin-coated vesicles, which further mediate biosynthetic protein transport from the ER, via the Golgi up to the trans Golgi network.</text>
</comment>
<dbReference type="InterPro" id="IPR024977">
    <property type="entry name" value="Apc4-like_WD40_dom"/>
</dbReference>
<keyword evidence="10" id="KW-0968">Cytoplasmic vesicle</keyword>
<keyword evidence="9 11" id="KW-0472">Membrane</keyword>
<dbReference type="PANTHER" id="PTHR10121">
    <property type="entry name" value="COATOMER SUBUNIT DELTA"/>
    <property type="match status" value="1"/>
</dbReference>
<comment type="subcellular location">
    <subcellularLocation>
        <location evidence="11">Cytoplasm</location>
    </subcellularLocation>
    <subcellularLocation>
        <location evidence="1 11">Golgi apparatus membrane</location>
        <topology evidence="1 11">Peripheral membrane protein</topology>
        <orientation evidence="1 11">Cytoplasmic side</orientation>
    </subcellularLocation>
    <subcellularLocation>
        <location evidence="11">Cytoplasmic vesicle</location>
        <location evidence="11">COPI-coated vesicle membrane</location>
        <topology evidence="11">Peripheral membrane protein</topology>
        <orientation evidence="11">Cytoplasmic side</orientation>
    </subcellularLocation>
</comment>
<evidence type="ECO:0000256" key="4">
    <source>
        <dbReference type="ARBA" id="ARBA00022448"/>
    </source>
</evidence>
<proteinExistence type="inferred from homology"/>
<dbReference type="PROSITE" id="PS51072">
    <property type="entry name" value="MHD"/>
    <property type="match status" value="1"/>
</dbReference>
<dbReference type="STRING" id="56646.A0A2L2TCK6"/>
<evidence type="ECO:0000256" key="8">
    <source>
        <dbReference type="ARBA" id="ARBA00023034"/>
    </source>
</evidence>
<evidence type="ECO:0000256" key="5">
    <source>
        <dbReference type="ARBA" id="ARBA00022490"/>
    </source>
</evidence>
<dbReference type="Pfam" id="PF01217">
    <property type="entry name" value="Clat_adaptor_s"/>
    <property type="match status" value="1"/>
</dbReference>
<dbReference type="SUPFAM" id="SSF64356">
    <property type="entry name" value="SNARE-like"/>
    <property type="match status" value="1"/>
</dbReference>